<feature type="region of interest" description="Disordered" evidence="1">
    <location>
        <begin position="225"/>
        <end position="256"/>
    </location>
</feature>
<evidence type="ECO:0000313" key="3">
    <source>
        <dbReference type="Proteomes" id="UP000196402"/>
    </source>
</evidence>
<evidence type="ECO:0000313" key="2">
    <source>
        <dbReference type="EMBL" id="SCO65484.1"/>
    </source>
</evidence>
<evidence type="ECO:0000256" key="1">
    <source>
        <dbReference type="SAM" id="MobiDB-lite"/>
    </source>
</evidence>
<dbReference type="VEuPathDB" id="PlasmoDB:PVPAM_000029000"/>
<dbReference type="VEuPathDB" id="PlasmoDB:PVP01_0001040"/>
<proteinExistence type="predicted"/>
<dbReference type="AlphaFoldDB" id="A0A1G4GSB2"/>
<gene>
    <name evidence="2" type="ORF">PVT01_030029900</name>
</gene>
<name>A0A1G4GSB2_PLAVI</name>
<dbReference type="Proteomes" id="UP000196402">
    <property type="component" value="Chromosome 3"/>
</dbReference>
<protein>
    <recommendedName>
        <fullName evidence="4">VIR protein</fullName>
    </recommendedName>
</protein>
<reference evidence="2 3" key="1">
    <citation type="submission" date="2016-07" db="EMBL/GenBank/DDBJ databases">
        <authorList>
            <consortium name="Pathogen Informatics"/>
        </authorList>
    </citation>
    <scope>NUCLEOTIDE SEQUENCE [LARGE SCALE GENOMIC DNA]</scope>
</reference>
<organism evidence="2 3">
    <name type="scientific">Plasmodium vivax</name>
    <name type="common">malaria parasite P. vivax</name>
    <dbReference type="NCBI Taxonomy" id="5855"/>
    <lineage>
        <taxon>Eukaryota</taxon>
        <taxon>Sar</taxon>
        <taxon>Alveolata</taxon>
        <taxon>Apicomplexa</taxon>
        <taxon>Aconoidasida</taxon>
        <taxon>Haemosporida</taxon>
        <taxon>Plasmodiidae</taxon>
        <taxon>Plasmodium</taxon>
        <taxon>Plasmodium (Plasmodium)</taxon>
    </lineage>
</organism>
<dbReference type="EMBL" id="LT615241">
    <property type="protein sequence ID" value="SCO65484.1"/>
    <property type="molecule type" value="Genomic_DNA"/>
</dbReference>
<sequence>MNKQKLQEEYPYLDNIWRAYEDYDNAVNAGNDLYLFYLKDVTYTGEKNNYTNICVKLLRNLTTLLGDTYKGLDKYEYCIYLYHWVYHRIKKSDIPGLLLSSIFNEFESKKLEGKTNMCPYAIYENISKESDEIIKLNIFNRNINTIRGILMNQVQSKNCKFQEFIHNCVNIYNKVNNKYCKPGIQKNEPNEDICSIVREFSSGYTSYILEKQKEIKIKLPSLSNTDSEGHPITNIDGCPSYGNQEESHSNNNDQPDSTVLHNVPKILGTMAGISSIIAMSYKFTPFRKLFQLRRGAASLSNSLNEKESINLINNESDPWNGSSNNTKYNIGYGSV</sequence>
<accession>A0A1G4GSB2</accession>
<dbReference type="VEuPathDB" id="PlasmoDB:PVW1_100015700"/>
<evidence type="ECO:0008006" key="4">
    <source>
        <dbReference type="Google" id="ProtNLM"/>
    </source>
</evidence>
<feature type="compositionally biased region" description="Polar residues" evidence="1">
    <location>
        <begin position="241"/>
        <end position="256"/>
    </location>
</feature>